<keyword evidence="4" id="KW-1185">Reference proteome</keyword>
<dbReference type="EMBL" id="JALHLF010000001">
    <property type="protein sequence ID" value="MCJ2181253.1"/>
    <property type="molecule type" value="Genomic_DNA"/>
</dbReference>
<dbReference type="RefSeq" id="WP_244016356.1">
    <property type="nucleotide sequence ID" value="NZ_JALHLF010000001.1"/>
</dbReference>
<sequence>MTGPANENTPPHHTHHHELRVTRFIAAPPETVWQAMAYRQEEWWCPAPWSVRIDEQDARAGGITRMTMLGPQGEEVPQDGLFLAWDEGRRFATTDAVTGDLRPSGPFMIGIWEIAPEGEGTRYTATARHWREEDCRAHADMGFEQGWMLAADQLAALCEPPAR</sequence>
<gene>
    <name evidence="3" type="ORF">MTR62_00800</name>
</gene>
<evidence type="ECO:0000313" key="4">
    <source>
        <dbReference type="Proteomes" id="UP001162881"/>
    </source>
</evidence>
<dbReference type="Pfam" id="PF08327">
    <property type="entry name" value="AHSA1"/>
    <property type="match status" value="1"/>
</dbReference>
<dbReference type="SUPFAM" id="SSF55961">
    <property type="entry name" value="Bet v1-like"/>
    <property type="match status" value="1"/>
</dbReference>
<dbReference type="InterPro" id="IPR023393">
    <property type="entry name" value="START-like_dom_sf"/>
</dbReference>
<accession>A0ABT0B8D8</accession>
<feature type="domain" description="Activator of Hsp90 ATPase homologue 1/2-like C-terminal" evidence="2">
    <location>
        <begin position="26"/>
        <end position="158"/>
    </location>
</feature>
<dbReference type="InterPro" id="IPR013538">
    <property type="entry name" value="ASHA1/2-like_C"/>
</dbReference>
<evidence type="ECO:0000313" key="3">
    <source>
        <dbReference type="EMBL" id="MCJ2181253.1"/>
    </source>
</evidence>
<organism evidence="3 4">
    <name type="scientific">Novosphingobium organovorum</name>
    <dbReference type="NCBI Taxonomy" id="2930092"/>
    <lineage>
        <taxon>Bacteria</taxon>
        <taxon>Pseudomonadati</taxon>
        <taxon>Pseudomonadota</taxon>
        <taxon>Alphaproteobacteria</taxon>
        <taxon>Sphingomonadales</taxon>
        <taxon>Sphingomonadaceae</taxon>
        <taxon>Novosphingobium</taxon>
    </lineage>
</organism>
<dbReference type="Gene3D" id="3.30.530.20">
    <property type="match status" value="1"/>
</dbReference>
<protein>
    <submittedName>
        <fullName evidence="3">SRPBCC domain-containing protein</fullName>
    </submittedName>
</protein>
<dbReference type="Proteomes" id="UP001162881">
    <property type="component" value="Unassembled WGS sequence"/>
</dbReference>
<reference evidence="3" key="1">
    <citation type="submission" date="2022-03" db="EMBL/GenBank/DDBJ databases">
        <title>Identification of a novel bacterium isolated from mangrove sediments.</title>
        <authorList>
            <person name="Pan X."/>
        </authorList>
    </citation>
    <scope>NUCLEOTIDE SEQUENCE</scope>
    <source>
        <strain evidence="3">B1949</strain>
    </source>
</reference>
<evidence type="ECO:0000259" key="2">
    <source>
        <dbReference type="Pfam" id="PF08327"/>
    </source>
</evidence>
<evidence type="ECO:0000256" key="1">
    <source>
        <dbReference type="ARBA" id="ARBA00006817"/>
    </source>
</evidence>
<comment type="caution">
    <text evidence="3">The sequence shown here is derived from an EMBL/GenBank/DDBJ whole genome shotgun (WGS) entry which is preliminary data.</text>
</comment>
<comment type="similarity">
    <text evidence="1">Belongs to the AHA1 family.</text>
</comment>
<name>A0ABT0B8D8_9SPHN</name>
<proteinExistence type="inferred from homology"/>